<evidence type="ECO:0000259" key="2">
    <source>
        <dbReference type="PROSITE" id="PS50801"/>
    </source>
</evidence>
<evidence type="ECO:0000313" key="4">
    <source>
        <dbReference type="Proteomes" id="UP000019678"/>
    </source>
</evidence>
<dbReference type="PANTHER" id="PTHR33745">
    <property type="entry name" value="RSBT ANTAGONIST PROTEIN RSBS-RELATED"/>
    <property type="match status" value="1"/>
</dbReference>
<dbReference type="CDD" id="cd07041">
    <property type="entry name" value="STAS_RsbR_RsbS_like"/>
    <property type="match status" value="1"/>
</dbReference>
<organism evidence="3 4">
    <name type="scientific">Chondromyces apiculatus DSM 436</name>
    <dbReference type="NCBI Taxonomy" id="1192034"/>
    <lineage>
        <taxon>Bacteria</taxon>
        <taxon>Pseudomonadati</taxon>
        <taxon>Myxococcota</taxon>
        <taxon>Polyangia</taxon>
        <taxon>Polyangiales</taxon>
        <taxon>Polyangiaceae</taxon>
        <taxon>Chondromyces</taxon>
    </lineage>
</organism>
<evidence type="ECO:0000256" key="1">
    <source>
        <dbReference type="ARBA" id="ARBA00022553"/>
    </source>
</evidence>
<dbReference type="Proteomes" id="UP000019678">
    <property type="component" value="Unassembled WGS sequence"/>
</dbReference>
<dbReference type="AlphaFoldDB" id="A0A017T942"/>
<gene>
    <name evidence="3" type="ORF">CAP_3691</name>
</gene>
<dbReference type="STRING" id="1192034.CAP_3691"/>
<accession>A0A017T942</accession>
<feature type="domain" description="STAS" evidence="2">
    <location>
        <begin position="39"/>
        <end position="150"/>
    </location>
</feature>
<keyword evidence="4" id="KW-1185">Reference proteome</keyword>
<sequence>MRLQQDRAPMRVDLRVGDEKGEFRYFTCHAARSAGGARCTPIIEVWDGVLTLPMFGILDSMRTSEVMDNLLDRITTNSSRFAILDMTGVEVVDTGVAGYLIQLVNAIRLLGAEGIVAGIRPTVAQTMITLGADLSQITTHRNLRAALGYCIRAMSKERSASR</sequence>
<name>A0A017T942_9BACT</name>
<comment type="caution">
    <text evidence="3">The sequence shown here is derived from an EMBL/GenBank/DDBJ whole genome shotgun (WGS) entry which is preliminary data.</text>
</comment>
<dbReference type="Pfam" id="PF01740">
    <property type="entry name" value="STAS"/>
    <property type="match status" value="1"/>
</dbReference>
<dbReference type="SUPFAM" id="SSF52091">
    <property type="entry name" value="SpoIIaa-like"/>
    <property type="match status" value="1"/>
</dbReference>
<evidence type="ECO:0000313" key="3">
    <source>
        <dbReference type="EMBL" id="EYF05101.1"/>
    </source>
</evidence>
<reference evidence="3 4" key="1">
    <citation type="submission" date="2013-05" db="EMBL/GenBank/DDBJ databases">
        <title>Genome assembly of Chondromyces apiculatus DSM 436.</title>
        <authorList>
            <person name="Sharma G."/>
            <person name="Khatri I."/>
            <person name="Kaur C."/>
            <person name="Mayilraj S."/>
            <person name="Subramanian S."/>
        </authorList>
    </citation>
    <scope>NUCLEOTIDE SEQUENCE [LARGE SCALE GENOMIC DNA]</scope>
    <source>
        <strain evidence="3 4">DSM 436</strain>
    </source>
</reference>
<keyword evidence="1" id="KW-0597">Phosphoprotein</keyword>
<protein>
    <submittedName>
        <fullName evidence="3">RsbR, positive regulator of sigma-B</fullName>
    </submittedName>
</protein>
<dbReference type="InterPro" id="IPR036513">
    <property type="entry name" value="STAS_dom_sf"/>
</dbReference>
<dbReference type="InterPro" id="IPR051932">
    <property type="entry name" value="Bact_StressResp_Reg"/>
</dbReference>
<dbReference type="EMBL" id="ASRX01000027">
    <property type="protein sequence ID" value="EYF05101.1"/>
    <property type="molecule type" value="Genomic_DNA"/>
</dbReference>
<proteinExistence type="predicted"/>
<dbReference type="InterPro" id="IPR002645">
    <property type="entry name" value="STAS_dom"/>
</dbReference>
<dbReference type="PANTHER" id="PTHR33745:SF3">
    <property type="entry name" value="RSBT CO-ANTAGONIST PROTEIN RSBRC"/>
    <property type="match status" value="1"/>
</dbReference>
<dbReference type="eggNOG" id="COG1366">
    <property type="taxonomic scope" value="Bacteria"/>
</dbReference>
<dbReference type="PROSITE" id="PS50801">
    <property type="entry name" value="STAS"/>
    <property type="match status" value="1"/>
</dbReference>
<dbReference type="Gene3D" id="3.30.750.24">
    <property type="entry name" value="STAS domain"/>
    <property type="match status" value="1"/>
</dbReference>